<evidence type="ECO:0000256" key="9">
    <source>
        <dbReference type="SAM" id="MobiDB-lite"/>
    </source>
</evidence>
<dbReference type="Proteomes" id="UP001596067">
    <property type="component" value="Unassembled WGS sequence"/>
</dbReference>
<keyword evidence="6 12" id="KW-0418">Kinase</keyword>
<keyword evidence="3" id="KW-0597">Phosphoprotein</keyword>
<dbReference type="Gene3D" id="1.20.5.1930">
    <property type="match status" value="1"/>
</dbReference>
<dbReference type="InterPro" id="IPR050482">
    <property type="entry name" value="Sensor_HK_TwoCompSys"/>
</dbReference>
<dbReference type="Gene3D" id="3.30.565.10">
    <property type="entry name" value="Histidine kinase-like ATPase, C-terminal domain"/>
    <property type="match status" value="1"/>
</dbReference>
<dbReference type="GO" id="GO:0016301">
    <property type="term" value="F:kinase activity"/>
    <property type="evidence" value="ECO:0007669"/>
    <property type="project" value="UniProtKB-KW"/>
</dbReference>
<reference evidence="13" key="1">
    <citation type="journal article" date="2019" name="Int. J. Syst. Evol. Microbiol.">
        <title>The Global Catalogue of Microorganisms (GCM) 10K type strain sequencing project: providing services to taxonomists for standard genome sequencing and annotation.</title>
        <authorList>
            <consortium name="The Broad Institute Genomics Platform"/>
            <consortium name="The Broad Institute Genome Sequencing Center for Infectious Disease"/>
            <person name="Wu L."/>
            <person name="Ma J."/>
        </authorList>
    </citation>
    <scope>NUCLEOTIDE SEQUENCE [LARGE SCALE GENOMIC DNA]</scope>
    <source>
        <strain evidence="13">CGMCC 4.1469</strain>
    </source>
</reference>
<evidence type="ECO:0000256" key="8">
    <source>
        <dbReference type="ARBA" id="ARBA00023012"/>
    </source>
</evidence>
<feature type="domain" description="Signal transduction histidine kinase subgroup 3 dimerisation and phosphoacceptor" evidence="11">
    <location>
        <begin position="176"/>
        <end position="239"/>
    </location>
</feature>
<dbReference type="InterPro" id="IPR011712">
    <property type="entry name" value="Sig_transdc_His_kin_sub3_dim/P"/>
</dbReference>
<feature type="region of interest" description="Disordered" evidence="9">
    <location>
        <begin position="239"/>
        <end position="267"/>
    </location>
</feature>
<evidence type="ECO:0000256" key="10">
    <source>
        <dbReference type="SAM" id="Phobius"/>
    </source>
</evidence>
<evidence type="ECO:0000256" key="7">
    <source>
        <dbReference type="ARBA" id="ARBA00022840"/>
    </source>
</evidence>
<evidence type="ECO:0000256" key="2">
    <source>
        <dbReference type="ARBA" id="ARBA00012438"/>
    </source>
</evidence>
<gene>
    <name evidence="12" type="ORF">ACFP0N_12445</name>
</gene>
<evidence type="ECO:0000313" key="13">
    <source>
        <dbReference type="Proteomes" id="UP001596067"/>
    </source>
</evidence>
<proteinExistence type="predicted"/>
<keyword evidence="8" id="KW-0902">Two-component regulatory system</keyword>
<keyword evidence="10" id="KW-0472">Membrane</keyword>
<keyword evidence="13" id="KW-1185">Reference proteome</keyword>
<sequence>MNRPATGLRARLPDRFLDPALAAAFLVAMLVGRVGASDGLGGRAVPAAALSLAVAGALAARRTAPLASYVAGSAALAAESLLGLGSPVSPYANLIGLYSLGLHASRGRARLGPFVALATMAGYFARVDGARTYPAIPAGVLFVWLLGWALGYGTARRLEERDAARLRLRREAVAQERTRMARELHDLVGHTVTLMLVQAGAARRLLDHDPARAREVLAELEHTGRESLDELDLVLGLLRGGPDTPERAPDDPPEDPPDDPSDRPGLADLSRLTGRIGRAGVRVGVRVDPAVGALPHSIDVSAYRIVQEALTNTVRHARAGSAEVTVLVADDDALLRAGVALVLSTACRPSSCAAAWPRTWC</sequence>
<keyword evidence="5" id="KW-0547">Nucleotide-binding</keyword>
<protein>
    <recommendedName>
        <fullName evidence="2">histidine kinase</fullName>
        <ecNumber evidence="2">2.7.13.3</ecNumber>
    </recommendedName>
</protein>
<evidence type="ECO:0000256" key="6">
    <source>
        <dbReference type="ARBA" id="ARBA00022777"/>
    </source>
</evidence>
<dbReference type="Pfam" id="PF07730">
    <property type="entry name" value="HisKA_3"/>
    <property type="match status" value="1"/>
</dbReference>
<dbReference type="PANTHER" id="PTHR24421">
    <property type="entry name" value="NITRATE/NITRITE SENSOR PROTEIN NARX-RELATED"/>
    <property type="match status" value="1"/>
</dbReference>
<accession>A0ABW1EVS5</accession>
<feature type="transmembrane region" description="Helical" evidence="10">
    <location>
        <begin position="20"/>
        <end position="36"/>
    </location>
</feature>
<organism evidence="12 13">
    <name type="scientific">Kitasatospora aburaviensis</name>
    <dbReference type="NCBI Taxonomy" id="67265"/>
    <lineage>
        <taxon>Bacteria</taxon>
        <taxon>Bacillati</taxon>
        <taxon>Actinomycetota</taxon>
        <taxon>Actinomycetes</taxon>
        <taxon>Kitasatosporales</taxon>
        <taxon>Streptomycetaceae</taxon>
        <taxon>Kitasatospora</taxon>
    </lineage>
</organism>
<feature type="transmembrane region" description="Helical" evidence="10">
    <location>
        <begin position="43"/>
        <end position="60"/>
    </location>
</feature>
<comment type="caution">
    <text evidence="12">The sequence shown here is derived from an EMBL/GenBank/DDBJ whole genome shotgun (WGS) entry which is preliminary data.</text>
</comment>
<name>A0ABW1EVS5_9ACTN</name>
<dbReference type="RefSeq" id="WP_313767274.1">
    <property type="nucleotide sequence ID" value="NZ_BAAAVH010000011.1"/>
</dbReference>
<dbReference type="EMBL" id="JBHSOD010000011">
    <property type="protein sequence ID" value="MFC5885777.1"/>
    <property type="molecule type" value="Genomic_DNA"/>
</dbReference>
<dbReference type="PANTHER" id="PTHR24421:SF10">
    <property type="entry name" value="NITRATE_NITRITE SENSOR PROTEIN NARQ"/>
    <property type="match status" value="1"/>
</dbReference>
<dbReference type="EC" id="2.7.13.3" evidence="2"/>
<feature type="transmembrane region" description="Helical" evidence="10">
    <location>
        <begin position="133"/>
        <end position="155"/>
    </location>
</feature>
<comment type="catalytic activity">
    <reaction evidence="1">
        <text>ATP + protein L-histidine = ADP + protein N-phospho-L-histidine.</text>
        <dbReference type="EC" id="2.7.13.3"/>
    </reaction>
</comment>
<evidence type="ECO:0000256" key="1">
    <source>
        <dbReference type="ARBA" id="ARBA00000085"/>
    </source>
</evidence>
<dbReference type="InterPro" id="IPR036890">
    <property type="entry name" value="HATPase_C_sf"/>
</dbReference>
<evidence type="ECO:0000259" key="11">
    <source>
        <dbReference type="Pfam" id="PF07730"/>
    </source>
</evidence>
<evidence type="ECO:0000256" key="3">
    <source>
        <dbReference type="ARBA" id="ARBA00022553"/>
    </source>
</evidence>
<evidence type="ECO:0000256" key="5">
    <source>
        <dbReference type="ARBA" id="ARBA00022741"/>
    </source>
</evidence>
<keyword evidence="4" id="KW-0808">Transferase</keyword>
<keyword evidence="7" id="KW-0067">ATP-binding</keyword>
<keyword evidence="10" id="KW-1133">Transmembrane helix</keyword>
<evidence type="ECO:0000256" key="4">
    <source>
        <dbReference type="ARBA" id="ARBA00022679"/>
    </source>
</evidence>
<keyword evidence="10" id="KW-0812">Transmembrane</keyword>
<feature type="transmembrane region" description="Helical" evidence="10">
    <location>
        <begin position="66"/>
        <end position="88"/>
    </location>
</feature>
<evidence type="ECO:0000313" key="12">
    <source>
        <dbReference type="EMBL" id="MFC5885777.1"/>
    </source>
</evidence>